<keyword evidence="2" id="KW-1185">Reference proteome</keyword>
<organism evidence="1 2">
    <name type="scientific">Chryseobacterium lathyri</name>
    <dbReference type="NCBI Taxonomy" id="395933"/>
    <lineage>
        <taxon>Bacteria</taxon>
        <taxon>Pseudomonadati</taxon>
        <taxon>Bacteroidota</taxon>
        <taxon>Flavobacteriia</taxon>
        <taxon>Flavobacteriales</taxon>
        <taxon>Weeksellaceae</taxon>
        <taxon>Chryseobacterium group</taxon>
        <taxon>Chryseobacterium</taxon>
    </lineage>
</organism>
<accession>A0ABT9SIL9</accession>
<gene>
    <name evidence="1" type="ORF">J2T04_001158</name>
</gene>
<proteinExistence type="predicted"/>
<dbReference type="EMBL" id="JAUSRL010000002">
    <property type="protein sequence ID" value="MDP9959279.1"/>
    <property type="molecule type" value="Genomic_DNA"/>
</dbReference>
<protein>
    <recommendedName>
        <fullName evidence="3">Restriction endonuclease type IV Mrr domain-containing protein</fullName>
    </recommendedName>
</protein>
<dbReference type="RefSeq" id="WP_306841961.1">
    <property type="nucleotide sequence ID" value="NZ_JAUSRL010000002.1"/>
</dbReference>
<evidence type="ECO:0000313" key="2">
    <source>
        <dbReference type="Proteomes" id="UP001235513"/>
    </source>
</evidence>
<sequence length="443" mass="52655">MKQEFIDQFNTLKKVPQGIQLSQQRGRDFEELINNIFKEEKVLLRRGFHTTDNKSEQIDGAIEIDNRIFLIETKWVQSNLAASDLFSFIGKIENKFFGTLGIFISKEELSENFINALNKGRRQAVLVIHGEDIDLLFDPKNKLEIKKYISHSLKLCSYDNILHFPVKKYLNFLKDEDSVENIENINEDSMAFIKKNLWKTPISEADLILKIEENGNILNNKIFEKIISMYSQVFNTSFKDLNFDFTIIENFDKFLRQFKADPKTLKITAKDYYRNLIFKDFNIYHRPSFSNTFSKYYNNIPSDERNEIENKLVENFGKAFRESNWNLENYITDIIKPIWEIIANKEDFKKFYLPIYLRDTLDKFSQKKFAVELAENDEFSAKFTKNWLTEKIRDIYKDYNKTIEDTDIKFVARTYVPLNKILGVDNWIEYINSLFEKVKLEET</sequence>
<reference evidence="1 2" key="1">
    <citation type="submission" date="2023-07" db="EMBL/GenBank/DDBJ databases">
        <title>Sorghum-associated microbial communities from plants grown in Nebraska, USA.</title>
        <authorList>
            <person name="Schachtman D."/>
        </authorList>
    </citation>
    <scope>NUCLEOTIDE SEQUENCE [LARGE SCALE GENOMIC DNA]</scope>
    <source>
        <strain evidence="1 2">CC351</strain>
    </source>
</reference>
<comment type="caution">
    <text evidence="1">The sequence shown here is derived from an EMBL/GenBank/DDBJ whole genome shotgun (WGS) entry which is preliminary data.</text>
</comment>
<evidence type="ECO:0008006" key="3">
    <source>
        <dbReference type="Google" id="ProtNLM"/>
    </source>
</evidence>
<evidence type="ECO:0000313" key="1">
    <source>
        <dbReference type="EMBL" id="MDP9959279.1"/>
    </source>
</evidence>
<name>A0ABT9SIL9_9FLAO</name>
<dbReference type="Proteomes" id="UP001235513">
    <property type="component" value="Unassembled WGS sequence"/>
</dbReference>
<dbReference type="InterPro" id="IPR011335">
    <property type="entry name" value="Restrct_endonuc-II-like"/>
</dbReference>
<dbReference type="SUPFAM" id="SSF52980">
    <property type="entry name" value="Restriction endonuclease-like"/>
    <property type="match status" value="1"/>
</dbReference>